<dbReference type="Gene3D" id="3.80.10.10">
    <property type="entry name" value="Ribonuclease Inhibitor"/>
    <property type="match status" value="1"/>
</dbReference>
<name>A0ABN9QEP5_9DINO</name>
<protein>
    <submittedName>
        <fullName evidence="2">Uncharacterized protein</fullName>
    </submittedName>
</protein>
<reference evidence="2" key="1">
    <citation type="submission" date="2023-10" db="EMBL/GenBank/DDBJ databases">
        <authorList>
            <person name="Chen Y."/>
            <person name="Shah S."/>
            <person name="Dougan E. K."/>
            <person name="Thang M."/>
            <person name="Chan C."/>
        </authorList>
    </citation>
    <scope>NUCLEOTIDE SEQUENCE [LARGE SCALE GENOMIC DNA]</scope>
</reference>
<feature type="compositionally biased region" description="Polar residues" evidence="1">
    <location>
        <begin position="123"/>
        <end position="150"/>
    </location>
</feature>
<feature type="region of interest" description="Disordered" evidence="1">
    <location>
        <begin position="162"/>
        <end position="191"/>
    </location>
</feature>
<dbReference type="SUPFAM" id="SSF52047">
    <property type="entry name" value="RNI-like"/>
    <property type="match status" value="1"/>
</dbReference>
<organism evidence="2 3">
    <name type="scientific">Prorocentrum cordatum</name>
    <dbReference type="NCBI Taxonomy" id="2364126"/>
    <lineage>
        <taxon>Eukaryota</taxon>
        <taxon>Sar</taxon>
        <taxon>Alveolata</taxon>
        <taxon>Dinophyceae</taxon>
        <taxon>Prorocentrales</taxon>
        <taxon>Prorocentraceae</taxon>
        <taxon>Prorocentrum</taxon>
    </lineage>
</organism>
<evidence type="ECO:0000256" key="1">
    <source>
        <dbReference type="SAM" id="MobiDB-lite"/>
    </source>
</evidence>
<keyword evidence="3" id="KW-1185">Reference proteome</keyword>
<gene>
    <name evidence="2" type="ORF">PCOR1329_LOCUS10428</name>
</gene>
<accession>A0ABN9QEP5</accession>
<sequence>MLTVNRRLRELYVDGNRIGSLGGALIGEALMGNWCLQTIWMIDNKVDVRVVNAFTETIKVNPTLRRLGLTVDKSMDKAALQALDSARMMRPRALPASETLPPLPSDSKSEPLTADNIFVTPSAVPNASQDSRGVSQRHSHDSGSGSEADSQFDAQEFDDQQGVAGVNGVPRTARASRQGVSRASDRHAQEQEAVHQIIMYDDALDVEELMGMTQQIYSTSVVADIAAPTELPGVEAGN</sequence>
<evidence type="ECO:0000313" key="2">
    <source>
        <dbReference type="EMBL" id="CAK0803141.1"/>
    </source>
</evidence>
<dbReference type="EMBL" id="CAUYUJ010002958">
    <property type="protein sequence ID" value="CAK0803141.1"/>
    <property type="molecule type" value="Genomic_DNA"/>
</dbReference>
<feature type="region of interest" description="Disordered" evidence="1">
    <location>
        <begin position="122"/>
        <end position="150"/>
    </location>
</feature>
<evidence type="ECO:0000313" key="3">
    <source>
        <dbReference type="Proteomes" id="UP001189429"/>
    </source>
</evidence>
<comment type="caution">
    <text evidence="2">The sequence shown here is derived from an EMBL/GenBank/DDBJ whole genome shotgun (WGS) entry which is preliminary data.</text>
</comment>
<dbReference type="InterPro" id="IPR032675">
    <property type="entry name" value="LRR_dom_sf"/>
</dbReference>
<dbReference type="Proteomes" id="UP001189429">
    <property type="component" value="Unassembled WGS sequence"/>
</dbReference>
<proteinExistence type="predicted"/>